<evidence type="ECO:0000313" key="2">
    <source>
        <dbReference type="EMBL" id="MBX64490.1"/>
    </source>
</evidence>
<dbReference type="AlphaFoldDB" id="A0A2P2QBW9"/>
<evidence type="ECO:0000256" key="1">
    <source>
        <dbReference type="SAM" id="MobiDB-lite"/>
    </source>
</evidence>
<feature type="region of interest" description="Disordered" evidence="1">
    <location>
        <begin position="1"/>
        <end position="20"/>
    </location>
</feature>
<name>A0A2P2QBW9_RHIMU</name>
<proteinExistence type="predicted"/>
<organism evidence="2">
    <name type="scientific">Rhizophora mucronata</name>
    <name type="common">Asiatic mangrove</name>
    <dbReference type="NCBI Taxonomy" id="61149"/>
    <lineage>
        <taxon>Eukaryota</taxon>
        <taxon>Viridiplantae</taxon>
        <taxon>Streptophyta</taxon>
        <taxon>Embryophyta</taxon>
        <taxon>Tracheophyta</taxon>
        <taxon>Spermatophyta</taxon>
        <taxon>Magnoliopsida</taxon>
        <taxon>eudicotyledons</taxon>
        <taxon>Gunneridae</taxon>
        <taxon>Pentapetalae</taxon>
        <taxon>rosids</taxon>
        <taxon>fabids</taxon>
        <taxon>Malpighiales</taxon>
        <taxon>Rhizophoraceae</taxon>
        <taxon>Rhizophora</taxon>
    </lineage>
</organism>
<reference evidence="2" key="1">
    <citation type="submission" date="2018-02" db="EMBL/GenBank/DDBJ databases">
        <title>Rhizophora mucronata_Transcriptome.</title>
        <authorList>
            <person name="Meera S.P."/>
            <person name="Sreeshan A."/>
            <person name="Augustine A."/>
        </authorList>
    </citation>
    <scope>NUCLEOTIDE SEQUENCE</scope>
    <source>
        <tissue evidence="2">Leaf</tissue>
    </source>
</reference>
<sequence length="20" mass="2396">MRLKESANNRDSREPSFFPN</sequence>
<feature type="compositionally biased region" description="Basic and acidic residues" evidence="1">
    <location>
        <begin position="1"/>
        <end position="14"/>
    </location>
</feature>
<dbReference type="EMBL" id="GGEC01084006">
    <property type="protein sequence ID" value="MBX64490.1"/>
    <property type="molecule type" value="Transcribed_RNA"/>
</dbReference>
<protein>
    <submittedName>
        <fullName evidence="2">Uncharacterized protein</fullName>
    </submittedName>
</protein>
<accession>A0A2P2QBW9</accession>